<dbReference type="RefSeq" id="WP_302720844.1">
    <property type="nucleotide sequence ID" value="NZ_JAULRU010000215.1"/>
</dbReference>
<dbReference type="Pfam" id="PF01396">
    <property type="entry name" value="Zn_ribbon_Top1"/>
    <property type="match status" value="1"/>
</dbReference>
<organism evidence="3 4">
    <name type="scientific">Gilvimarinus gilvus</name>
    <dbReference type="NCBI Taxonomy" id="3058038"/>
    <lineage>
        <taxon>Bacteria</taxon>
        <taxon>Pseudomonadati</taxon>
        <taxon>Pseudomonadota</taxon>
        <taxon>Gammaproteobacteria</taxon>
        <taxon>Cellvibrionales</taxon>
        <taxon>Cellvibrionaceae</taxon>
        <taxon>Gilvimarinus</taxon>
    </lineage>
</organism>
<feature type="domain" description="NERD" evidence="2">
    <location>
        <begin position="44"/>
        <end position="161"/>
    </location>
</feature>
<dbReference type="InterPro" id="IPR013498">
    <property type="entry name" value="Topo_IA_Znf"/>
</dbReference>
<evidence type="ECO:0000256" key="1">
    <source>
        <dbReference type="SAM" id="Phobius"/>
    </source>
</evidence>
<feature type="transmembrane region" description="Helical" evidence="1">
    <location>
        <begin position="27"/>
        <end position="47"/>
    </location>
</feature>
<name>A0ABU4S301_9GAMM</name>
<comment type="caution">
    <text evidence="3">The sequence shown here is derived from an EMBL/GenBank/DDBJ whole genome shotgun (WGS) entry which is preliminary data.</text>
</comment>
<dbReference type="InterPro" id="IPR011528">
    <property type="entry name" value="NERD"/>
</dbReference>
<evidence type="ECO:0000313" key="3">
    <source>
        <dbReference type="EMBL" id="MDX6850218.1"/>
    </source>
</evidence>
<sequence>MASFSLYSAALMDSAPAVIEALGSMWWLLAAAVVIVVFSSPWLKGIVGELQVKLIAKLRLPRDIYHAFHNVTLPTVDGSTQIDHIFVSRFGIFVVETKNMKGWIFGAEKQAQWTQKIYRKSYRFQNPLRQNYKHVKALKSALELSSDTIHSVIVFIGNSKFQTPLPANVTHSGGYVSYIKSFNAPVLTDTQVDDALAKLQTGRLQPNRKTTREHVQRLKNRTSASSHILCPRCGNTMILRKAKRGQASGNSFWGCSTYPKCHQTIHIDTKRGRGSTQEPV</sequence>
<protein>
    <submittedName>
        <fullName evidence="3">NERD domain-containing protein</fullName>
    </submittedName>
</protein>
<keyword evidence="1" id="KW-0812">Transmembrane</keyword>
<gene>
    <name evidence="3" type="ORF">SCD92_12665</name>
</gene>
<keyword evidence="1" id="KW-1133">Transmembrane helix</keyword>
<dbReference type="SUPFAM" id="SSF57783">
    <property type="entry name" value="Zinc beta-ribbon"/>
    <property type="match status" value="1"/>
</dbReference>
<evidence type="ECO:0000313" key="4">
    <source>
        <dbReference type="Proteomes" id="UP001273505"/>
    </source>
</evidence>
<dbReference type="PROSITE" id="PS50965">
    <property type="entry name" value="NERD"/>
    <property type="match status" value="1"/>
</dbReference>
<dbReference type="Pfam" id="PF08378">
    <property type="entry name" value="NERD"/>
    <property type="match status" value="1"/>
</dbReference>
<dbReference type="EMBL" id="JAXAFO010000021">
    <property type="protein sequence ID" value="MDX6850218.1"/>
    <property type="molecule type" value="Genomic_DNA"/>
</dbReference>
<dbReference type="Gene3D" id="3.30.65.10">
    <property type="entry name" value="Bacterial Topoisomerase I, domain 1"/>
    <property type="match status" value="1"/>
</dbReference>
<keyword evidence="1" id="KW-0472">Membrane</keyword>
<reference evidence="3 4" key="1">
    <citation type="submission" date="2023-11" db="EMBL/GenBank/DDBJ databases">
        <title>Gilvimarinus fulvus sp. nov., isolated from the surface of Kelp.</title>
        <authorList>
            <person name="Sun Y.Y."/>
            <person name="Gong Y."/>
            <person name="Du Z.J."/>
        </authorList>
    </citation>
    <scope>NUCLEOTIDE SEQUENCE [LARGE SCALE GENOMIC DNA]</scope>
    <source>
        <strain evidence="3 4">SDUM040013</strain>
    </source>
</reference>
<dbReference type="Proteomes" id="UP001273505">
    <property type="component" value="Unassembled WGS sequence"/>
</dbReference>
<proteinExistence type="predicted"/>
<keyword evidence="4" id="KW-1185">Reference proteome</keyword>
<evidence type="ECO:0000259" key="2">
    <source>
        <dbReference type="PROSITE" id="PS50965"/>
    </source>
</evidence>
<accession>A0ABU4S301</accession>